<feature type="transmembrane region" description="Helical" evidence="1">
    <location>
        <begin position="183"/>
        <end position="204"/>
    </location>
</feature>
<organism evidence="2 3">
    <name type="scientific">Delftia acidovorans</name>
    <name type="common">Pseudomonas acidovorans</name>
    <name type="synonym">Comamonas acidovorans</name>
    <dbReference type="NCBI Taxonomy" id="80866"/>
    <lineage>
        <taxon>Bacteria</taxon>
        <taxon>Pseudomonadati</taxon>
        <taxon>Pseudomonadota</taxon>
        <taxon>Betaproteobacteria</taxon>
        <taxon>Burkholderiales</taxon>
        <taxon>Comamonadaceae</taxon>
        <taxon>Delftia</taxon>
    </lineage>
</organism>
<proteinExistence type="predicted"/>
<accession>A0A7T2S9H9</accession>
<name>A0A7T2S9H9_DELAC</name>
<gene>
    <name evidence="2" type="ORF">I6G66_14465</name>
</gene>
<evidence type="ECO:0000313" key="2">
    <source>
        <dbReference type="EMBL" id="QPS11122.1"/>
    </source>
</evidence>
<dbReference type="Proteomes" id="UP000594778">
    <property type="component" value="Chromosome"/>
</dbReference>
<protein>
    <submittedName>
        <fullName evidence="2">Uncharacterized protein</fullName>
    </submittedName>
</protein>
<evidence type="ECO:0000256" key="1">
    <source>
        <dbReference type="SAM" id="Phobius"/>
    </source>
</evidence>
<dbReference type="AlphaFoldDB" id="A0A7T2S9H9"/>
<dbReference type="RefSeq" id="WP_016453755.1">
    <property type="nucleotide sequence ID" value="NZ_CP065668.1"/>
</dbReference>
<evidence type="ECO:0000313" key="3">
    <source>
        <dbReference type="Proteomes" id="UP000594778"/>
    </source>
</evidence>
<reference evidence="2 3" key="1">
    <citation type="submission" date="2020-12" db="EMBL/GenBank/DDBJ databases">
        <title>FDA dAtabase for Regulatory Grade micrObial Sequences (FDA-ARGOS): Supporting development and validation of Infectious Disease Dx tests.</title>
        <authorList>
            <person name="Sproer C."/>
            <person name="Gronow S."/>
            <person name="Severitt S."/>
            <person name="Schroder I."/>
            <person name="Tallon L."/>
            <person name="Sadzewicz L."/>
            <person name="Zhao X."/>
            <person name="Boylan J."/>
            <person name="Ott S."/>
            <person name="Bowen H."/>
            <person name="Vavikolanu K."/>
            <person name="Mehta A."/>
            <person name="Aluvathingal J."/>
            <person name="Nadendla S."/>
            <person name="Lowell S."/>
            <person name="Myers T."/>
            <person name="Yan Y."/>
            <person name="Sichtig H."/>
        </authorList>
    </citation>
    <scope>NUCLEOTIDE SEQUENCE [LARGE SCALE GENOMIC DNA]</scope>
    <source>
        <strain evidence="2 3">FDAARGOS_909</strain>
    </source>
</reference>
<sequence>MESDVHLSVEAQKLWNATLKSLKQMRDPRKSMQDVMSFHAASVAFYVPSAKLSSKQWIRRPLACWRLKKLQHDLKVAPTPLLLAKADDLLSSIEFNSRRLVPSQRHRIRQACVRKSMAPRTMHLAFTAAGIFQTANKVHMYSLPNWLHVCAGALRNVVGALIPILLLGTAWSIVANGQLVRETFVLGFLTIYTGWMTWALNVIGPQWQHAQNIRMQLGLQQICNT</sequence>
<keyword evidence="1" id="KW-1133">Transmembrane helix</keyword>
<keyword evidence="1" id="KW-0472">Membrane</keyword>
<keyword evidence="1" id="KW-0812">Transmembrane</keyword>
<feature type="transmembrane region" description="Helical" evidence="1">
    <location>
        <begin position="146"/>
        <end position="171"/>
    </location>
</feature>
<dbReference type="EMBL" id="CP065668">
    <property type="protein sequence ID" value="QPS11122.1"/>
    <property type="molecule type" value="Genomic_DNA"/>
</dbReference>